<evidence type="ECO:0000313" key="2">
    <source>
        <dbReference type="EMBL" id="MBB6411230.1"/>
    </source>
</evidence>
<gene>
    <name evidence="2" type="ORF">HNQ71_003904</name>
</gene>
<dbReference type="Gene3D" id="3.40.30.10">
    <property type="entry name" value="Glutaredoxin"/>
    <property type="match status" value="1"/>
</dbReference>
<accession>A0A841PKK2</accession>
<dbReference type="CDD" id="cd02970">
    <property type="entry name" value="PRX_like2"/>
    <property type="match status" value="1"/>
</dbReference>
<name>A0A841PKK2_9HYPH</name>
<dbReference type="InterPro" id="IPR036249">
    <property type="entry name" value="Thioredoxin-like_sf"/>
</dbReference>
<sequence length="225" mass="24729">MSDRADIGPLQLGERAPNFVLDAITREGKIAIDDFRGEKPVLVGLYRGLHCPFCRRHIATVSLLTPALNAKGIESLTVVNTPIERARLYLRYHPMVGLLAASDPERVSHRAFGLPNMQIVTEGESALPHKVSMSDVNAMRLNVPGEMPEPMDPFATLEYLNKKDNYDITEADEQMMATGVGQLTGQFLLDRNGVVRWTFSEVFDGGLGAHPNSEAMMSVASHIGQ</sequence>
<dbReference type="Proteomes" id="UP000556329">
    <property type="component" value="Unassembled WGS sequence"/>
</dbReference>
<proteinExistence type="predicted"/>
<organism evidence="2 3">
    <name type="scientific">Mesorhizobium sangaii</name>
    <dbReference type="NCBI Taxonomy" id="505389"/>
    <lineage>
        <taxon>Bacteria</taxon>
        <taxon>Pseudomonadati</taxon>
        <taxon>Pseudomonadota</taxon>
        <taxon>Alphaproteobacteria</taxon>
        <taxon>Hyphomicrobiales</taxon>
        <taxon>Phyllobacteriaceae</taxon>
        <taxon>Mesorhizobium</taxon>
    </lineage>
</organism>
<dbReference type="InterPro" id="IPR013766">
    <property type="entry name" value="Thioredoxin_domain"/>
</dbReference>
<evidence type="ECO:0000259" key="1">
    <source>
        <dbReference type="PROSITE" id="PS51352"/>
    </source>
</evidence>
<dbReference type="PROSITE" id="PS51352">
    <property type="entry name" value="THIOREDOXIN_2"/>
    <property type="match status" value="1"/>
</dbReference>
<comment type="caution">
    <text evidence="2">The sequence shown here is derived from an EMBL/GenBank/DDBJ whole genome shotgun (WGS) entry which is preliminary data.</text>
</comment>
<evidence type="ECO:0000313" key="3">
    <source>
        <dbReference type="Proteomes" id="UP000556329"/>
    </source>
</evidence>
<feature type="domain" description="Thioredoxin" evidence="1">
    <location>
        <begin position="10"/>
        <end position="225"/>
    </location>
</feature>
<dbReference type="InterPro" id="IPR000866">
    <property type="entry name" value="AhpC/TSA"/>
</dbReference>
<keyword evidence="3" id="KW-1185">Reference proteome</keyword>
<dbReference type="GO" id="GO:0016491">
    <property type="term" value="F:oxidoreductase activity"/>
    <property type="evidence" value="ECO:0007669"/>
    <property type="project" value="InterPro"/>
</dbReference>
<dbReference type="GO" id="GO:0016209">
    <property type="term" value="F:antioxidant activity"/>
    <property type="evidence" value="ECO:0007669"/>
    <property type="project" value="InterPro"/>
</dbReference>
<dbReference type="Pfam" id="PF00578">
    <property type="entry name" value="AhpC-TSA"/>
    <property type="match status" value="1"/>
</dbReference>
<dbReference type="RefSeq" id="WP_184874220.1">
    <property type="nucleotide sequence ID" value="NZ_JACHEF010000003.1"/>
</dbReference>
<dbReference type="SUPFAM" id="SSF52833">
    <property type="entry name" value="Thioredoxin-like"/>
    <property type="match status" value="1"/>
</dbReference>
<protein>
    <submittedName>
        <fullName evidence="2">Peroxiredoxin</fullName>
    </submittedName>
</protein>
<dbReference type="EMBL" id="JACHEF010000003">
    <property type="protein sequence ID" value="MBB6411230.1"/>
    <property type="molecule type" value="Genomic_DNA"/>
</dbReference>
<reference evidence="2 3" key="1">
    <citation type="submission" date="2020-08" db="EMBL/GenBank/DDBJ databases">
        <title>Genomic Encyclopedia of Type Strains, Phase IV (KMG-IV): sequencing the most valuable type-strain genomes for metagenomic binning, comparative biology and taxonomic classification.</title>
        <authorList>
            <person name="Goeker M."/>
        </authorList>
    </citation>
    <scope>NUCLEOTIDE SEQUENCE [LARGE SCALE GENOMIC DNA]</scope>
    <source>
        <strain evidence="2 3">DSM 100039</strain>
    </source>
</reference>
<dbReference type="AlphaFoldDB" id="A0A841PKK2"/>